<dbReference type="Gene3D" id="1.10.1200.10">
    <property type="entry name" value="ACP-like"/>
    <property type="match status" value="1"/>
</dbReference>
<dbReference type="SUPFAM" id="SSF52151">
    <property type="entry name" value="FabD/lysophospholipase-like"/>
    <property type="match status" value="1"/>
</dbReference>
<dbReference type="Gene3D" id="3.40.366.10">
    <property type="entry name" value="Malonyl-Coenzyme A Acyl Carrier Protein, domain 2"/>
    <property type="match status" value="1"/>
</dbReference>
<dbReference type="PROSITE" id="PS00606">
    <property type="entry name" value="KS3_1"/>
    <property type="match status" value="1"/>
</dbReference>
<dbReference type="Pfam" id="PF00698">
    <property type="entry name" value="Acyl_transf_1"/>
    <property type="match status" value="1"/>
</dbReference>
<dbReference type="GO" id="GO:0004315">
    <property type="term" value="F:3-oxoacyl-[acyl-carrier-protein] synthase activity"/>
    <property type="evidence" value="ECO:0007669"/>
    <property type="project" value="InterPro"/>
</dbReference>
<name>A0A1C6V1Z0_9ACTN</name>
<dbReference type="GO" id="GO:0031177">
    <property type="term" value="F:phosphopantetheine binding"/>
    <property type="evidence" value="ECO:0007669"/>
    <property type="project" value="InterPro"/>
</dbReference>
<organism evidence="9 10">
    <name type="scientific">Micromonospora eburnea</name>
    <dbReference type="NCBI Taxonomy" id="227316"/>
    <lineage>
        <taxon>Bacteria</taxon>
        <taxon>Bacillati</taxon>
        <taxon>Actinomycetota</taxon>
        <taxon>Actinomycetes</taxon>
        <taxon>Micromonosporales</taxon>
        <taxon>Micromonosporaceae</taxon>
        <taxon>Micromonospora</taxon>
    </lineage>
</organism>
<feature type="domain" description="Carrier" evidence="6">
    <location>
        <begin position="1699"/>
        <end position="1774"/>
    </location>
</feature>
<dbReference type="InterPro" id="IPR020806">
    <property type="entry name" value="PKS_PP-bd"/>
</dbReference>
<dbReference type="InterPro" id="IPR057326">
    <property type="entry name" value="KR_dom"/>
</dbReference>
<evidence type="ECO:0000313" key="10">
    <source>
        <dbReference type="Proteomes" id="UP000199696"/>
    </source>
</evidence>
<dbReference type="InterPro" id="IPR050091">
    <property type="entry name" value="PKS_NRPS_Biosynth_Enz"/>
</dbReference>
<dbReference type="InterPro" id="IPR049551">
    <property type="entry name" value="PKS_DH_C"/>
</dbReference>
<dbReference type="InterPro" id="IPR014031">
    <property type="entry name" value="Ketoacyl_synth_C"/>
</dbReference>
<dbReference type="PROSITE" id="PS50075">
    <property type="entry name" value="CARRIER"/>
    <property type="match status" value="1"/>
</dbReference>
<evidence type="ECO:0000256" key="2">
    <source>
        <dbReference type="ARBA" id="ARBA00022553"/>
    </source>
</evidence>
<dbReference type="SMART" id="SM00823">
    <property type="entry name" value="PKS_PP"/>
    <property type="match status" value="1"/>
</dbReference>
<dbReference type="SMART" id="SM00822">
    <property type="entry name" value="PKS_KR"/>
    <property type="match status" value="1"/>
</dbReference>
<dbReference type="InterPro" id="IPR016036">
    <property type="entry name" value="Malonyl_transacylase_ACP-bd"/>
</dbReference>
<gene>
    <name evidence="9" type="ORF">GA0070604_4233</name>
</gene>
<dbReference type="SUPFAM" id="SSF53901">
    <property type="entry name" value="Thiolase-like"/>
    <property type="match status" value="1"/>
</dbReference>
<evidence type="ECO:0000259" key="8">
    <source>
        <dbReference type="PROSITE" id="PS52019"/>
    </source>
</evidence>
<dbReference type="GO" id="GO:0004312">
    <property type="term" value="F:fatty acid synthase activity"/>
    <property type="evidence" value="ECO:0007669"/>
    <property type="project" value="TreeGrafter"/>
</dbReference>
<dbReference type="SMART" id="SM00825">
    <property type="entry name" value="PKS_KS"/>
    <property type="match status" value="1"/>
</dbReference>
<dbReference type="PANTHER" id="PTHR43775">
    <property type="entry name" value="FATTY ACID SYNTHASE"/>
    <property type="match status" value="1"/>
</dbReference>
<sequence>MDTNIDSVAIIGLAARVPGAADAEQFWQNLNEGRNCVRIVDEAELVAAGVPRETLADPRYVRAVAQAPDIDLFDAEFFGMTPREAQVCDPQIRLFLEAAHAAVEDAGYRPSQLSDVGVFGAAGSNRYLDLYLRPDARSHRSLTGISLGTWNNADSLATLVSYKLNFRGPSMTVQTACSSSLTAVHQAVNSIRMGECDMALAGGAEVELPLSQGYWWTPDGPLSRDGLCRPFAAAATGTVFGSGVGVVFLKRLSQALADGDQIRAIIRGTAVNNDGAGKMSFTAPGVDGQSDVVVEALTVAGVEPRDLSLVEAHGTGTALGDPIEVSALKQAFARLGAARSDAPWCRLGSVKANIGHLGHAAGVASLIKTVLCLEHERVPGLINVDRPNPELGLEGSPLLIDQNPAEWPRTMGRPRLAGVSSLGVGGTNVHVLVEEGQVPQPPRIDGDPKIIVWSARSAEAADAYRGRLAEFFARPGEPDLAATASTLQHGRTAYPYRSAVVASSSAEAAACLTAVDASAVRRAADRSADVAFLLPGQGAQHSGMAADLYPHEPAFATALDELFDLFAAEGLPVADAWRSGTDRDLADTLVAQPVLFAVEIALYRMWQSYGVRPAYLLGHSVGELAAAAMAGVFDLPDAVRVVAARAHAMARTPAGAMLAVAAPADEIIPLLPDELTLAVDNGPRQCVVAGKPEHVDAFARHQRALGQRVRPLPGPYAFHTAVMEPAAAEFEKTLRTVTARPPSLPLISARTGRPMTPEEAVDPRFWAAQLVQPVRFGPALAHLLSLSPRVLLEVGPGRTLASLARSRSDGDPDGYLVLGTLPPRRAEPPADRRAVRHAVSALWSEGLDVNWSAVSGAGIRRAAVPGYPYQRVRHWCDAPTAGRDTPKAQSSPVGPGFSAPAVASTSVDGTVSPFTTIEWAREPELPPAPTTGSPGPVDALALLPADDSRARDLVVALNRAGLRVTGVPQGPDDGGFHLTPGRLTDLAEVLRRLAGEDRYPQVIVHGWTLDHDPDDPVAERVESAYHSLAEVVRQGVRSAPSGRPGLLVLTRRSVDVSGSEAIDPATAALHPLLRTVVDEEPGMSVRLVDVGDGTPEDALVAELARWREPGFVALRGHRRWCGFEAPYRPATQDGPALRRGGVYLLTGGTGGLGLAVAKAMAATGQRPYLALLSRSGTAPAAELAAIRALGADVRVHACDVSDRESLRALVDEITEERGPVAGVLHLAGVPGSGLVQFGRPDRVADTLRPKVLGALAIEDVFRTRPPLDFLVFFSSRAALEGQPGGADYAVANAFLDAFSRTCAVPAVRTLSINWPAWSGVGMAVAPALPAAAGSIRWHRVVRPPDEPVIDEHRLDDVPVAPGTSHLDFVVTAFREAVLDGERATIHLEDVVLQQMMTLSDDRRLEVLFEPGRDGGYRFTVASAPLADSAGTALRTHARGLVRRAATQPRSIDLAALRQRLAVVVPAPREPEGTQAFTLGPRFRTITAVHGGVPGEKLLTLALPESYAPEVARHSLHPSLLDAATTSARDRARDAIHLPFMYRKILVHDTLPAELVSHIRRRSGSPDTIVADLDVVTPDGRLLVEVEGFTMRRPPEHQSLANLVRPDGRAPLVPRPAAGGNGLPPNLGADLFLTLLGSRTPHQVGVLRYQGGGFVAGASSPTAQATLPSPPFGAEAPVPSPGPGAGPAVTASAPEGPPKSVVDGITEQLRAMWADALGIPEVGLTEDFFELGGNSLTAIELMSVIRERLGVDLSVAAVFDHSTLSSLAAEVERRLAETRAGG</sequence>
<feature type="region of interest" description="C-terminal hotdog fold" evidence="4">
    <location>
        <begin position="1461"/>
        <end position="1599"/>
    </location>
</feature>
<feature type="region of interest" description="N-terminal hotdog fold" evidence="4">
    <location>
        <begin position="1317"/>
        <end position="1448"/>
    </location>
</feature>
<dbReference type="EMBL" id="FMHY01000002">
    <property type="protein sequence ID" value="SCL60154.1"/>
    <property type="molecule type" value="Genomic_DNA"/>
</dbReference>
<dbReference type="InterPro" id="IPR013968">
    <property type="entry name" value="PKS_KR"/>
</dbReference>
<dbReference type="InterPro" id="IPR032821">
    <property type="entry name" value="PKS_assoc"/>
</dbReference>
<dbReference type="Proteomes" id="UP000199696">
    <property type="component" value="Unassembled WGS sequence"/>
</dbReference>
<dbReference type="STRING" id="227316.GA0070604_4233"/>
<keyword evidence="10" id="KW-1185">Reference proteome</keyword>
<protein>
    <submittedName>
        <fullName evidence="9">Acyl transferase domain-containing protein</fullName>
    </submittedName>
</protein>
<dbReference type="Pfam" id="PF08659">
    <property type="entry name" value="KR"/>
    <property type="match status" value="1"/>
</dbReference>
<evidence type="ECO:0000256" key="4">
    <source>
        <dbReference type="PROSITE-ProRule" id="PRU01363"/>
    </source>
</evidence>
<proteinExistence type="predicted"/>
<dbReference type="InterPro" id="IPR049552">
    <property type="entry name" value="PKS_DH_N"/>
</dbReference>
<dbReference type="Pfam" id="PF00109">
    <property type="entry name" value="ketoacyl-synt"/>
    <property type="match status" value="1"/>
</dbReference>
<dbReference type="GO" id="GO:0005886">
    <property type="term" value="C:plasma membrane"/>
    <property type="evidence" value="ECO:0007669"/>
    <property type="project" value="TreeGrafter"/>
</dbReference>
<dbReference type="InterPro" id="IPR014030">
    <property type="entry name" value="Ketoacyl_synth_N"/>
</dbReference>
<feature type="region of interest" description="Disordered" evidence="5">
    <location>
        <begin position="1659"/>
        <end position="1697"/>
    </location>
</feature>
<dbReference type="SMART" id="SM00826">
    <property type="entry name" value="PKS_DH"/>
    <property type="match status" value="1"/>
</dbReference>
<dbReference type="InterPro" id="IPR036291">
    <property type="entry name" value="NAD(P)-bd_dom_sf"/>
</dbReference>
<dbReference type="Gene3D" id="3.40.47.10">
    <property type="match status" value="1"/>
</dbReference>
<dbReference type="Gene3D" id="3.40.50.720">
    <property type="entry name" value="NAD(P)-binding Rossmann-like Domain"/>
    <property type="match status" value="1"/>
</dbReference>
<dbReference type="PANTHER" id="PTHR43775:SF37">
    <property type="entry name" value="SI:DKEY-61P9.11"/>
    <property type="match status" value="1"/>
</dbReference>
<dbReference type="GO" id="GO:0005737">
    <property type="term" value="C:cytoplasm"/>
    <property type="evidence" value="ECO:0007669"/>
    <property type="project" value="TreeGrafter"/>
</dbReference>
<dbReference type="Pfam" id="PF14765">
    <property type="entry name" value="PS-DH"/>
    <property type="match status" value="1"/>
</dbReference>
<dbReference type="SUPFAM" id="SSF55048">
    <property type="entry name" value="Probable ACP-binding domain of malonyl-CoA ACP transacylase"/>
    <property type="match status" value="1"/>
</dbReference>
<dbReference type="Pfam" id="PF00550">
    <property type="entry name" value="PP-binding"/>
    <property type="match status" value="1"/>
</dbReference>
<dbReference type="Pfam" id="PF02801">
    <property type="entry name" value="Ketoacyl-synt_C"/>
    <property type="match status" value="1"/>
</dbReference>
<keyword evidence="3 9" id="KW-0808">Transferase</keyword>
<dbReference type="Pfam" id="PF21089">
    <property type="entry name" value="PKS_DH_N"/>
    <property type="match status" value="1"/>
</dbReference>
<evidence type="ECO:0000256" key="3">
    <source>
        <dbReference type="ARBA" id="ARBA00022679"/>
    </source>
</evidence>
<feature type="active site" description="Proton donor; for dehydratase activity" evidence="4">
    <location>
        <position position="1521"/>
    </location>
</feature>
<feature type="domain" description="PKS/mFAS DH" evidence="8">
    <location>
        <begin position="1317"/>
        <end position="1599"/>
    </location>
</feature>
<dbReference type="InterPro" id="IPR049900">
    <property type="entry name" value="PKS_mFAS_DH"/>
</dbReference>
<feature type="domain" description="Ketosynthase family 3 (KS3)" evidence="7">
    <location>
        <begin position="5"/>
        <end position="435"/>
    </location>
</feature>
<evidence type="ECO:0000313" key="9">
    <source>
        <dbReference type="EMBL" id="SCL60154.1"/>
    </source>
</evidence>
<dbReference type="PROSITE" id="PS52019">
    <property type="entry name" value="PKS_MFAS_DH"/>
    <property type="match status" value="1"/>
</dbReference>
<dbReference type="InterPro" id="IPR001227">
    <property type="entry name" value="Ac_transferase_dom_sf"/>
</dbReference>
<dbReference type="InterPro" id="IPR042104">
    <property type="entry name" value="PKS_dehydratase_sf"/>
</dbReference>
<dbReference type="GO" id="GO:0071770">
    <property type="term" value="P:DIM/DIP cell wall layer assembly"/>
    <property type="evidence" value="ECO:0007669"/>
    <property type="project" value="TreeGrafter"/>
</dbReference>
<dbReference type="SUPFAM" id="SSF47336">
    <property type="entry name" value="ACP-like"/>
    <property type="match status" value="1"/>
</dbReference>
<dbReference type="InterPro" id="IPR016035">
    <property type="entry name" value="Acyl_Trfase/lysoPLipase"/>
</dbReference>
<feature type="region of interest" description="Disordered" evidence="5">
    <location>
        <begin position="882"/>
        <end position="905"/>
    </location>
</feature>
<dbReference type="InterPro" id="IPR020807">
    <property type="entry name" value="PKS_DH"/>
</dbReference>
<accession>A0A1C6V1Z0</accession>
<evidence type="ECO:0000256" key="5">
    <source>
        <dbReference type="SAM" id="MobiDB-lite"/>
    </source>
</evidence>
<feature type="active site" description="Proton acceptor; for dehydratase activity" evidence="4">
    <location>
        <position position="1352"/>
    </location>
</feature>
<keyword evidence="1" id="KW-0596">Phosphopantetheine</keyword>
<dbReference type="InterPro" id="IPR009081">
    <property type="entry name" value="PP-bd_ACP"/>
</dbReference>
<dbReference type="SMART" id="SM00827">
    <property type="entry name" value="PKS_AT"/>
    <property type="match status" value="1"/>
</dbReference>
<dbReference type="Gene3D" id="3.30.70.3290">
    <property type="match status" value="1"/>
</dbReference>
<dbReference type="SMART" id="SM01294">
    <property type="entry name" value="PKS_PP_betabranch"/>
    <property type="match status" value="1"/>
</dbReference>
<reference evidence="10" key="1">
    <citation type="submission" date="2016-06" db="EMBL/GenBank/DDBJ databases">
        <authorList>
            <person name="Varghese N."/>
            <person name="Submissions Spin"/>
        </authorList>
    </citation>
    <scope>NUCLEOTIDE SEQUENCE [LARGE SCALE GENOMIC DNA]</scope>
    <source>
        <strain evidence="10">DSM 44814</strain>
    </source>
</reference>
<dbReference type="RefSeq" id="WP_167363546.1">
    <property type="nucleotide sequence ID" value="NZ_FMHY01000002.1"/>
</dbReference>
<dbReference type="InterPro" id="IPR018201">
    <property type="entry name" value="Ketoacyl_synth_AS"/>
</dbReference>
<dbReference type="InterPro" id="IPR036736">
    <property type="entry name" value="ACP-like_sf"/>
</dbReference>
<dbReference type="InterPro" id="IPR016039">
    <property type="entry name" value="Thiolase-like"/>
</dbReference>
<dbReference type="CDD" id="cd00833">
    <property type="entry name" value="PKS"/>
    <property type="match status" value="1"/>
</dbReference>
<dbReference type="GO" id="GO:0006633">
    <property type="term" value="P:fatty acid biosynthetic process"/>
    <property type="evidence" value="ECO:0007669"/>
    <property type="project" value="InterPro"/>
</dbReference>
<evidence type="ECO:0000259" key="6">
    <source>
        <dbReference type="PROSITE" id="PS50075"/>
    </source>
</evidence>
<dbReference type="InterPro" id="IPR014043">
    <property type="entry name" value="Acyl_transferase_dom"/>
</dbReference>
<dbReference type="Gene3D" id="3.10.129.110">
    <property type="entry name" value="Polyketide synthase dehydratase"/>
    <property type="match status" value="1"/>
</dbReference>
<dbReference type="PROSITE" id="PS52004">
    <property type="entry name" value="KS3_2"/>
    <property type="match status" value="1"/>
</dbReference>
<evidence type="ECO:0000259" key="7">
    <source>
        <dbReference type="PROSITE" id="PS52004"/>
    </source>
</evidence>
<dbReference type="SUPFAM" id="SSF51735">
    <property type="entry name" value="NAD(P)-binding Rossmann-fold domains"/>
    <property type="match status" value="2"/>
</dbReference>
<dbReference type="InterPro" id="IPR020841">
    <property type="entry name" value="PKS_Beta-ketoAc_synthase_dom"/>
</dbReference>
<dbReference type="Pfam" id="PF16197">
    <property type="entry name" value="KAsynt_C_assoc"/>
    <property type="match status" value="1"/>
</dbReference>
<evidence type="ECO:0000256" key="1">
    <source>
        <dbReference type="ARBA" id="ARBA00022450"/>
    </source>
</evidence>
<keyword evidence="2" id="KW-0597">Phosphoprotein</keyword>